<dbReference type="InterPro" id="IPR001207">
    <property type="entry name" value="Transposase_mutator"/>
</dbReference>
<evidence type="ECO:0000256" key="2">
    <source>
        <dbReference type="ARBA" id="ARBA00023125"/>
    </source>
</evidence>
<comment type="caution">
    <text evidence="4">The sequence shown here is derived from an EMBL/GenBank/DDBJ whole genome shotgun (WGS) entry which is preliminary data.</text>
</comment>
<gene>
    <name evidence="4" type="ORF">LCGC14_1412750</name>
</gene>
<keyword evidence="1" id="KW-0815">Transposition</keyword>
<evidence type="ECO:0000313" key="4">
    <source>
        <dbReference type="EMBL" id="KKM73217.1"/>
    </source>
</evidence>
<organism evidence="4">
    <name type="scientific">marine sediment metagenome</name>
    <dbReference type="NCBI Taxonomy" id="412755"/>
    <lineage>
        <taxon>unclassified sequences</taxon>
        <taxon>metagenomes</taxon>
        <taxon>ecological metagenomes</taxon>
    </lineage>
</organism>
<dbReference type="GO" id="GO:0003677">
    <property type="term" value="F:DNA binding"/>
    <property type="evidence" value="ECO:0007669"/>
    <property type="project" value="UniProtKB-KW"/>
</dbReference>
<dbReference type="Pfam" id="PF00872">
    <property type="entry name" value="Transposase_mut"/>
    <property type="match status" value="1"/>
</dbReference>
<evidence type="ECO:0000256" key="3">
    <source>
        <dbReference type="ARBA" id="ARBA00023172"/>
    </source>
</evidence>
<dbReference type="AlphaFoldDB" id="A0A0F9MVF4"/>
<proteinExistence type="predicted"/>
<name>A0A0F9MVF4_9ZZZZ</name>
<reference evidence="4" key="1">
    <citation type="journal article" date="2015" name="Nature">
        <title>Complex archaea that bridge the gap between prokaryotes and eukaryotes.</title>
        <authorList>
            <person name="Spang A."/>
            <person name="Saw J.H."/>
            <person name="Jorgensen S.L."/>
            <person name="Zaremba-Niedzwiedzka K."/>
            <person name="Martijn J."/>
            <person name="Lind A.E."/>
            <person name="van Eijk R."/>
            <person name="Schleper C."/>
            <person name="Guy L."/>
            <person name="Ettema T.J."/>
        </authorList>
    </citation>
    <scope>NUCLEOTIDE SEQUENCE</scope>
</reference>
<dbReference type="EMBL" id="LAZR01009339">
    <property type="protein sequence ID" value="KKM73217.1"/>
    <property type="molecule type" value="Genomic_DNA"/>
</dbReference>
<evidence type="ECO:0000256" key="1">
    <source>
        <dbReference type="ARBA" id="ARBA00022578"/>
    </source>
</evidence>
<keyword evidence="2" id="KW-0238">DNA-binding</keyword>
<evidence type="ECO:0008006" key="5">
    <source>
        <dbReference type="Google" id="ProtNLM"/>
    </source>
</evidence>
<dbReference type="GO" id="GO:0006313">
    <property type="term" value="P:DNA transposition"/>
    <property type="evidence" value="ECO:0007669"/>
    <property type="project" value="InterPro"/>
</dbReference>
<keyword evidence="3" id="KW-0233">DNA recombination</keyword>
<protein>
    <recommendedName>
        <fullName evidence="5">MULE transposase domain-containing protein</fullName>
    </recommendedName>
</protein>
<dbReference type="GO" id="GO:0004803">
    <property type="term" value="F:transposase activity"/>
    <property type="evidence" value="ECO:0007669"/>
    <property type="project" value="InterPro"/>
</dbReference>
<accession>A0A0F9MVF4</accession>
<sequence>MMDHGAKNVLSYSYIDKESYHNVYPMLTDLKQKGLDPKSITMDGHRFVIQAILDVWPEVLIQRCLYHIQRQGLQWLRVYPKTAAGRELRFILKSITSIRLEKDKMVFLVAYSDWYNKYRDFIKRLPRNSVANIDLKKAMGLINNALPNMFYYIDDPFIAPTTNLLENFYSQLKHHYRNHRGLTEKHKISYLKWYCYLKNDLN</sequence>